<evidence type="ECO:0000313" key="2">
    <source>
        <dbReference type="EMBL" id="CAD8899632.1"/>
    </source>
</evidence>
<dbReference type="AlphaFoldDB" id="A0A7S1BVZ9"/>
<feature type="transmembrane region" description="Helical" evidence="1">
    <location>
        <begin position="372"/>
        <end position="393"/>
    </location>
</feature>
<name>A0A7S1BVZ9_9STRA</name>
<reference evidence="2" key="1">
    <citation type="submission" date="2021-01" db="EMBL/GenBank/DDBJ databases">
        <authorList>
            <person name="Corre E."/>
            <person name="Pelletier E."/>
            <person name="Niang G."/>
            <person name="Scheremetjew M."/>
            <person name="Finn R."/>
            <person name="Kale V."/>
            <person name="Holt S."/>
            <person name="Cochrane G."/>
            <person name="Meng A."/>
            <person name="Brown T."/>
            <person name="Cohen L."/>
        </authorList>
    </citation>
    <scope>NUCLEOTIDE SEQUENCE</scope>
    <source>
        <strain evidence="2">308</strain>
    </source>
</reference>
<organism evidence="2">
    <name type="scientific">Corethron hystrix</name>
    <dbReference type="NCBI Taxonomy" id="216773"/>
    <lineage>
        <taxon>Eukaryota</taxon>
        <taxon>Sar</taxon>
        <taxon>Stramenopiles</taxon>
        <taxon>Ochrophyta</taxon>
        <taxon>Bacillariophyta</taxon>
        <taxon>Coscinodiscophyceae</taxon>
        <taxon>Corethrophycidae</taxon>
        <taxon>Corethrales</taxon>
        <taxon>Corethraceae</taxon>
        <taxon>Corethron</taxon>
    </lineage>
</organism>
<protein>
    <submittedName>
        <fullName evidence="2">Uncharacterized protein</fullName>
    </submittedName>
</protein>
<keyword evidence="1" id="KW-0472">Membrane</keyword>
<keyword evidence="1" id="KW-1133">Transmembrane helix</keyword>
<sequence>MVRSRYIFSRESSLRYLVSVSLSIYLFGIATRAVATVFNKSLKQENVKWNSFITKQNRKLKKNEKIKDDWFLPSASPTLYPSMASTAHPTISSFLNAKNTTLPTISTTISTTTNSTTFPTPTTVSSLIISNTSSTLLNNVIITNWPTSSLAPTVLTLGPSSIQGSRKKLRPKKVTMIDNTTLSPTLQRTNLEVDNNDNLVSKKLSRFTLNFSSNDQHFYASSDNLLVLVKYTAMFVIDAFHSKYNYNERNIDKFDSLTLSIPISRQRSGSASSSKVHITIPFEGVAYFEKEHVPSVAQMSNVIYECFRNEGRISGFLELLHSSNDPFLMVISDVALSLPHEDELQEDPADQSENENMTEIKETGSDFKKLKMSLILGFCAALLTAFMLAAVRFDKNRKKKKRMDRLKEVDSKKPKKLKRMKNMFTSSDITVASDFSLFPKAVTRMVESVKSFNSTNLKGQEEKFARTPNITSFTRWTEQNINTLEAKANRCGRQISKSEI</sequence>
<evidence type="ECO:0000256" key="1">
    <source>
        <dbReference type="SAM" id="Phobius"/>
    </source>
</evidence>
<proteinExistence type="predicted"/>
<keyword evidence="1" id="KW-0812">Transmembrane</keyword>
<dbReference type="EMBL" id="HBFR01036862">
    <property type="protein sequence ID" value="CAD8899632.1"/>
    <property type="molecule type" value="Transcribed_RNA"/>
</dbReference>
<gene>
    <name evidence="2" type="ORF">CHYS00102_LOCUS26848</name>
</gene>
<accession>A0A7S1BVZ9</accession>